<proteinExistence type="inferred from homology"/>
<dbReference type="PANTHER" id="PTHR43795:SF15">
    <property type="entry name" value="TRYPTOPHAN AMINOTRANSFERASE-RELATED PROTEIN 1"/>
    <property type="match status" value="1"/>
</dbReference>
<dbReference type="InterPro" id="IPR050478">
    <property type="entry name" value="Ethylene_sulfur-biosynth"/>
</dbReference>
<evidence type="ECO:0000256" key="3">
    <source>
        <dbReference type="ARBA" id="ARBA00022576"/>
    </source>
</evidence>
<dbReference type="Gene3D" id="2.10.25.30">
    <property type="entry name" value="EGF-like, alliinase"/>
    <property type="match status" value="1"/>
</dbReference>
<dbReference type="InterPro" id="IPR037029">
    <property type="entry name" value="Alliinase_N_sf"/>
</dbReference>
<comment type="cofactor">
    <cofactor evidence="1">
        <name>pyridoxal 5'-phosphate</name>
        <dbReference type="ChEBI" id="CHEBI:597326"/>
    </cofactor>
</comment>
<keyword evidence="3" id="KW-0032">Aminotransferase</keyword>
<evidence type="ECO:0000256" key="4">
    <source>
        <dbReference type="ARBA" id="ARBA00022898"/>
    </source>
</evidence>
<dbReference type="Gene3D" id="3.40.640.10">
    <property type="entry name" value="Type I PLP-dependent aspartate aminotransferase-like (Major domain)"/>
    <property type="match status" value="1"/>
</dbReference>
<accession>A0AAV6XL48</accession>
<dbReference type="InterPro" id="IPR015424">
    <property type="entry name" value="PyrdxlP-dep_Trfase"/>
</dbReference>
<dbReference type="Gene3D" id="3.90.1150.10">
    <property type="entry name" value="Aspartate Aminotransferase, domain 1"/>
    <property type="match status" value="1"/>
</dbReference>
<dbReference type="GO" id="GO:0008483">
    <property type="term" value="F:transaminase activity"/>
    <property type="evidence" value="ECO:0007669"/>
    <property type="project" value="UniProtKB-KW"/>
</dbReference>
<evidence type="ECO:0000256" key="1">
    <source>
        <dbReference type="ARBA" id="ARBA00001933"/>
    </source>
</evidence>
<dbReference type="Proteomes" id="UP000826271">
    <property type="component" value="Unassembled WGS sequence"/>
</dbReference>
<dbReference type="GO" id="GO:0016846">
    <property type="term" value="F:carbon-sulfur lyase activity"/>
    <property type="evidence" value="ECO:0007669"/>
    <property type="project" value="InterPro"/>
</dbReference>
<dbReference type="InterPro" id="IPR015421">
    <property type="entry name" value="PyrdxlP-dep_Trfase_major"/>
</dbReference>
<dbReference type="SUPFAM" id="SSF53383">
    <property type="entry name" value="PLP-dependent transferases"/>
    <property type="match status" value="1"/>
</dbReference>
<organism evidence="7 8">
    <name type="scientific">Buddleja alternifolia</name>
    <dbReference type="NCBI Taxonomy" id="168488"/>
    <lineage>
        <taxon>Eukaryota</taxon>
        <taxon>Viridiplantae</taxon>
        <taxon>Streptophyta</taxon>
        <taxon>Embryophyta</taxon>
        <taxon>Tracheophyta</taxon>
        <taxon>Spermatophyta</taxon>
        <taxon>Magnoliopsida</taxon>
        <taxon>eudicotyledons</taxon>
        <taxon>Gunneridae</taxon>
        <taxon>Pentapetalae</taxon>
        <taxon>asterids</taxon>
        <taxon>lamiids</taxon>
        <taxon>Lamiales</taxon>
        <taxon>Scrophulariaceae</taxon>
        <taxon>Buddlejeae</taxon>
        <taxon>Buddleja</taxon>
    </lineage>
</organism>
<gene>
    <name evidence="7" type="ORF">BUALT_Bualt05G0162100</name>
</gene>
<dbReference type="InterPro" id="IPR015422">
    <property type="entry name" value="PyrdxlP-dep_Trfase_small"/>
</dbReference>
<feature type="compositionally biased region" description="Polar residues" evidence="5">
    <location>
        <begin position="13"/>
        <end position="32"/>
    </location>
</feature>
<keyword evidence="4" id="KW-0663">Pyridoxal phosphate</keyword>
<dbReference type="Pfam" id="PF04864">
    <property type="entry name" value="Alliinase_C"/>
    <property type="match status" value="1"/>
</dbReference>
<comment type="caution">
    <text evidence="7">The sequence shown here is derived from an EMBL/GenBank/DDBJ whole genome shotgun (WGS) entry which is preliminary data.</text>
</comment>
<dbReference type="CDD" id="cd00609">
    <property type="entry name" value="AAT_like"/>
    <property type="match status" value="1"/>
</dbReference>
<dbReference type="PANTHER" id="PTHR43795">
    <property type="entry name" value="BIFUNCTIONAL ASPARTATE AMINOTRANSFERASE AND GLUTAMATE/ASPARTATE-PREPHENATE AMINOTRANSFERASE-RELATED"/>
    <property type="match status" value="1"/>
</dbReference>
<sequence length="402" mass="45539">MCGTEQALVIKSSKNSSVPQATDNNGSMQNHPSEAIINLDHGDPTMYESYWKKLGQKHNLTIPGFQSLSYFSNIKNLCWFLEPKLEQEIKMLHNIVGNAIIKDHHIIVGTGSSQLIMAALFALSEPLNQPNPINVVSPAPYYSSYPEMTDLLRSGLFKWGGDANTYDHKDEPYIEMVTSPNNPDGVIRKPVVITNGAKGMLVHDLVYYWPQYTAITSPADHDIMLFTVSKCTGHAGSRIGWALVRDENVAKKMVKFIEVNTIGVSKEAQLRAANILETISVSCQKIKSRDLENFFEYSHNLLVERWKKLREAIKKNELFCVAKFPLQYCNFSGDFTESYPAFAWMKCKDGVDCEKLLKEHKILSRSGRRFGSDPEYVRVSMLSRDEEIDVFLKRLPTILDCK</sequence>
<evidence type="ECO:0000313" key="7">
    <source>
        <dbReference type="EMBL" id="KAG8383223.1"/>
    </source>
</evidence>
<dbReference type="EMBL" id="WHWC01000005">
    <property type="protein sequence ID" value="KAG8383223.1"/>
    <property type="molecule type" value="Genomic_DNA"/>
</dbReference>
<evidence type="ECO:0000313" key="8">
    <source>
        <dbReference type="Proteomes" id="UP000826271"/>
    </source>
</evidence>
<feature type="domain" description="Alliinase C-terminal" evidence="6">
    <location>
        <begin position="37"/>
        <end position="397"/>
    </location>
</feature>
<evidence type="ECO:0000256" key="5">
    <source>
        <dbReference type="SAM" id="MobiDB-lite"/>
    </source>
</evidence>
<evidence type="ECO:0000256" key="2">
    <source>
        <dbReference type="ARBA" id="ARBA00006312"/>
    </source>
</evidence>
<dbReference type="GO" id="GO:0006520">
    <property type="term" value="P:amino acid metabolic process"/>
    <property type="evidence" value="ECO:0007669"/>
    <property type="project" value="TreeGrafter"/>
</dbReference>
<protein>
    <recommendedName>
        <fullName evidence="6">Alliinase C-terminal domain-containing protein</fullName>
    </recommendedName>
</protein>
<reference evidence="7" key="1">
    <citation type="submission" date="2019-10" db="EMBL/GenBank/DDBJ databases">
        <authorList>
            <person name="Zhang R."/>
            <person name="Pan Y."/>
            <person name="Wang J."/>
            <person name="Ma R."/>
            <person name="Yu S."/>
        </authorList>
    </citation>
    <scope>NUCLEOTIDE SEQUENCE</scope>
    <source>
        <strain evidence="7">LA-IB0</strain>
        <tissue evidence="7">Leaf</tissue>
    </source>
</reference>
<dbReference type="AlphaFoldDB" id="A0AAV6XL48"/>
<feature type="region of interest" description="Disordered" evidence="5">
    <location>
        <begin position="13"/>
        <end position="35"/>
    </location>
</feature>
<evidence type="ECO:0000259" key="6">
    <source>
        <dbReference type="Pfam" id="PF04864"/>
    </source>
</evidence>
<name>A0AAV6XL48_9LAMI</name>
<dbReference type="InterPro" id="IPR006948">
    <property type="entry name" value="Alliinase_C"/>
</dbReference>
<keyword evidence="3" id="KW-0808">Transferase</keyword>
<keyword evidence="8" id="KW-1185">Reference proteome</keyword>
<comment type="similarity">
    <text evidence="2">Belongs to the alliinase family.</text>
</comment>